<reference evidence="2 4" key="8">
    <citation type="journal article" date="2007" name="Science">
        <title>Sequence finishing and mapping of Drosophila melanogaster heterochromatin.</title>
        <authorList>
            <person name="Hoskins R.A."/>
            <person name="Carlson J.W."/>
            <person name="Kennedy C."/>
            <person name="Acevedo D."/>
            <person name="Evans-Holm M."/>
            <person name="Frise E."/>
            <person name="Wan K.H."/>
            <person name="Park S."/>
            <person name="Mendez-Lago M."/>
            <person name="Rossi F."/>
            <person name="Villasante A."/>
            <person name="Dimitri P."/>
            <person name="Karpen G.H."/>
            <person name="Celniker S.E."/>
        </authorList>
    </citation>
    <scope>NUCLEOTIDE SEQUENCE [LARGE SCALE GENOMIC DNA]</scope>
    <source>
        <strain evidence="4">Berkeley</strain>
    </source>
</reference>
<reference evidence="2 4" key="6">
    <citation type="journal article" date="2005" name="PLoS Comput. Biol.">
        <title>Combined evidence annotation of transposable elements in genome sequences.</title>
        <authorList>
            <person name="Quesneville H."/>
            <person name="Bergman C.M."/>
            <person name="Andrieu O."/>
            <person name="Autard D."/>
            <person name="Nouaud D."/>
            <person name="Ashburner M."/>
            <person name="Anxolabehere D."/>
        </authorList>
    </citation>
    <scope>NUCLEOTIDE SEQUENCE [LARGE SCALE GENOMIC DNA]</scope>
    <source>
        <strain evidence="4">Berkeley</strain>
    </source>
</reference>
<dbReference type="Bgee" id="FBgn0020280">
    <property type="expression patterns" value="Expressed in spermatocyte in testis and 17 other cell types or tissues"/>
</dbReference>
<evidence type="ECO:0000313" key="3">
    <source>
        <dbReference type="FlyBase" id="FBgn0020280"/>
    </source>
</evidence>
<proteinExistence type="predicted"/>
<evidence type="ECO:0000313" key="4">
    <source>
        <dbReference type="Proteomes" id="UP000000803"/>
    </source>
</evidence>
<name>A0A0B4LGL3_DROME</name>
<feature type="compositionally biased region" description="Basic and acidic residues" evidence="1">
    <location>
        <begin position="73"/>
        <end position="101"/>
    </location>
</feature>
<dbReference type="FlyBase" id="FBgn0020280">
    <property type="gene designation" value="laf"/>
</dbReference>
<reference evidence="2 4" key="11">
    <citation type="journal article" date="2015" name="Genome Res.">
        <title>The Release 6 reference sequence of the Drosophila melanogaster genome.</title>
        <authorList>
            <person name="Hoskins R.A."/>
            <person name="Carlson J.W."/>
            <person name="Wan K.H."/>
            <person name="Park S."/>
            <person name="Mendez I."/>
            <person name="Galle S.E."/>
            <person name="Booth B.W."/>
            <person name="Pfeiffer B.D."/>
            <person name="George R.A."/>
            <person name="Svirskas R."/>
            <person name="Krzywinski M."/>
            <person name="Schein J."/>
            <person name="Accardo M.C."/>
            <person name="Damia E."/>
            <person name="Messina G."/>
            <person name="Mendez-Lago M."/>
            <person name="de Pablos B."/>
            <person name="Demakova O.V."/>
            <person name="Andreyeva E.N."/>
            <person name="Boldyreva L.V."/>
            <person name="Marra M."/>
            <person name="Carvalho A.B."/>
            <person name="Dimitri P."/>
            <person name="Villasante A."/>
            <person name="Zhimulev I.F."/>
            <person name="Rubin G.M."/>
            <person name="Karpen G.H."/>
            <person name="Celniker S.E."/>
        </authorList>
    </citation>
    <scope>NUCLEOTIDE SEQUENCE [LARGE SCALE GENOMIC DNA]</scope>
    <source>
        <strain evidence="4">Berkeley</strain>
    </source>
</reference>
<dbReference type="AlphaFoldDB" id="A0A0B4LGL3"/>
<reference evidence="2 4" key="7">
    <citation type="journal article" date="2007" name="Science">
        <title>The Release 5.1 annotation of Drosophila melanogaster heterochromatin.</title>
        <authorList>
            <person name="Smith C.D."/>
            <person name="Shu S."/>
            <person name="Mungall C.J."/>
            <person name="Karpen G.H."/>
        </authorList>
    </citation>
    <scope>NUCLEOTIDE SEQUENCE [LARGE SCALE GENOMIC DNA]</scope>
    <source>
        <strain evidence="4">Berkeley</strain>
    </source>
</reference>
<evidence type="ECO:0000256" key="1">
    <source>
        <dbReference type="SAM" id="MobiDB-lite"/>
    </source>
</evidence>
<keyword evidence="4" id="KW-1185">Reference proteome</keyword>
<gene>
    <name evidence="2 3" type="primary">laf</name>
    <name evidence="2" type="synonym">C6</name>
    <name evidence="2" type="synonym">Dmel\CG14660</name>
    <name evidence="2 3" type="ORF">CG14660</name>
    <name evidence="2" type="ORF">Dmel_CG14660</name>
</gene>
<dbReference type="AGR" id="FB:FBgn0020280"/>
<reference evidence="2 4" key="3">
    <citation type="journal article" date="2002" name="Genome Biol.">
        <title>Annotation of the Drosophila melanogaster euchromatic genome: a systematic review.</title>
        <authorList>
            <person name="Misra S."/>
            <person name="Crosby M.A."/>
            <person name="Mungall C.J."/>
            <person name="Matthews B.B."/>
            <person name="Campbell K.S."/>
            <person name="Hradecky P."/>
            <person name="Huang Y."/>
            <person name="Kaminker J.S."/>
            <person name="Millburn G.H."/>
            <person name="Prochnik S.E."/>
            <person name="Smith C.D."/>
            <person name="Tupy J.L."/>
            <person name="Whitfied E.J."/>
            <person name="Bayraktaroglu L."/>
            <person name="Berman B.P."/>
            <person name="Bettencourt B.R."/>
            <person name="Celniker S.E."/>
            <person name="de Grey A.D."/>
            <person name="Drysdale R.A."/>
            <person name="Harris N.L."/>
            <person name="Richter J."/>
            <person name="Russo S."/>
            <person name="Schroeder A.J."/>
            <person name="Shu S.Q."/>
            <person name="Stapleton M."/>
            <person name="Yamada C."/>
            <person name="Ashburner M."/>
            <person name="Gelbart W.M."/>
            <person name="Rubin G.M."/>
            <person name="Lewis S.E."/>
        </authorList>
    </citation>
    <scope>GENOME REANNOTATION</scope>
    <source>
        <strain evidence="4">Berkeley</strain>
    </source>
</reference>
<dbReference type="GeneID" id="40606"/>
<dbReference type="BioGRID-ORCS" id="40606">
    <property type="hits" value="0 hits in 1 CRISPR screen"/>
</dbReference>
<feature type="compositionally biased region" description="Low complexity" evidence="1">
    <location>
        <begin position="102"/>
        <end position="111"/>
    </location>
</feature>
<dbReference type="OrthoDB" id="7873007at2759"/>
<reference evidence="2 4" key="4">
    <citation type="journal article" date="2002" name="Genome Biol.">
        <title>The transposable elements of the Drosophila melanogaster euchromatin: a genomics perspective.</title>
        <authorList>
            <person name="Kaminker J.S."/>
            <person name="Bergman C.M."/>
            <person name="Kronmiller B."/>
            <person name="Carlson J."/>
            <person name="Svirskas R."/>
            <person name="Patel S."/>
            <person name="Frise E."/>
            <person name="Wheeler D.A."/>
            <person name="Lewis S.E."/>
            <person name="Rubin G.M."/>
            <person name="Ashburner M."/>
            <person name="Celniker S.E."/>
        </authorList>
    </citation>
    <scope>NUCLEOTIDE SEQUENCE [LARGE SCALE GENOMIC DNA]</scope>
    <source>
        <strain evidence="4">Berkeley</strain>
    </source>
</reference>
<feature type="region of interest" description="Disordered" evidence="1">
    <location>
        <begin position="1"/>
        <end position="111"/>
    </location>
</feature>
<dbReference type="Proteomes" id="UP000000803">
    <property type="component" value="Chromosome 3R"/>
</dbReference>
<feature type="region of interest" description="Disordered" evidence="1">
    <location>
        <begin position="150"/>
        <end position="195"/>
    </location>
</feature>
<dbReference type="SMR" id="A0A0B4LGL3"/>
<dbReference type="VEuPathDB" id="VectorBase:FBgn0020280"/>
<reference evidence="2 4" key="10">
    <citation type="journal article" date="2015" name="G3 (Bethesda)">
        <title>Gene Model Annotations for Drosophila melanogaster: The Rule-Benders.</title>
        <authorList>
            <consortium name="FlyBase Consortium"/>
            <person name="Crosby M.A."/>
            <person name="Gramates L.S."/>
            <person name="Dos Santos G."/>
            <person name="Matthews B.B."/>
            <person name="St Pierre S.E."/>
            <person name="Zhou P."/>
            <person name="Schroeder A.J."/>
            <person name="Falls K."/>
            <person name="Emmert D.B."/>
            <person name="Russo S.M."/>
            <person name="Gelbart W.M."/>
            <person name="null"/>
        </authorList>
    </citation>
    <scope>NUCLEOTIDE SEQUENCE [LARGE SCALE GENOMIC DNA]</scope>
    <source>
        <strain evidence="4">Berkeley</strain>
    </source>
</reference>
<feature type="compositionally biased region" description="Basic and acidic residues" evidence="1">
    <location>
        <begin position="15"/>
        <end position="36"/>
    </location>
</feature>
<reference evidence="2 4" key="9">
    <citation type="journal article" date="2015" name="G3 (Bethesda)">
        <title>Gene Model Annotations for Drosophila melanogaster: Impact of High-Throughput Data.</title>
        <authorList>
            <consortium name="FlyBase Consortium"/>
            <person name="Matthews B.B."/>
            <person name="Dos Santos G."/>
            <person name="Crosby M.A."/>
            <person name="Emmert D.B."/>
            <person name="St Pierre S.E."/>
            <person name="Gramates L.S."/>
            <person name="Zhou P."/>
            <person name="Schroeder A.J."/>
            <person name="Falls K."/>
            <person name="Strelets V."/>
            <person name="Russo S.M."/>
            <person name="Gelbart W.M."/>
            <person name="null"/>
        </authorList>
    </citation>
    <scope>NUCLEOTIDE SEQUENCE [LARGE SCALE GENOMIC DNA]</scope>
    <source>
        <strain evidence="4">Berkeley</strain>
    </source>
</reference>
<dbReference type="EMBL" id="AE014297">
    <property type="protein sequence ID" value="AHN57164.1"/>
    <property type="molecule type" value="Genomic_DNA"/>
</dbReference>
<feature type="compositionally biased region" description="Low complexity" evidence="1">
    <location>
        <begin position="157"/>
        <end position="179"/>
    </location>
</feature>
<feature type="region of interest" description="Disordered" evidence="1">
    <location>
        <begin position="397"/>
        <end position="441"/>
    </location>
</feature>
<reference evidence="2 4" key="5">
    <citation type="journal article" date="2002" name="Genome Biol.">
        <title>Heterochromatic sequences in a Drosophila whole-genome shotgun assembly.</title>
        <authorList>
            <person name="Hoskins R.A."/>
            <person name="Smith C.D."/>
            <person name="Carlson J.W."/>
            <person name="Carvalho A.B."/>
            <person name="Halpern A."/>
            <person name="Kaminker J.S."/>
            <person name="Kennedy C."/>
            <person name="Mungall C.J."/>
            <person name="Sullivan B.A."/>
            <person name="Sutton G.G."/>
            <person name="Yasuhara J.C."/>
            <person name="Wakimoto B.T."/>
            <person name="Myers E.W."/>
            <person name="Celniker S.E."/>
            <person name="Rubin G.M."/>
            <person name="Karpen G.H."/>
        </authorList>
    </citation>
    <scope>NUCLEOTIDE SEQUENCE [LARGE SCALE GENOMIC DNA]</scope>
    <source>
        <strain evidence="4">Berkeley</strain>
    </source>
</reference>
<dbReference type="ExpressionAtlas" id="A0A0B4LGL3">
    <property type="expression patterns" value="baseline and differential"/>
</dbReference>
<organism evidence="2 4">
    <name type="scientific">Drosophila melanogaster</name>
    <name type="common">Fruit fly</name>
    <dbReference type="NCBI Taxonomy" id="7227"/>
    <lineage>
        <taxon>Eukaryota</taxon>
        <taxon>Metazoa</taxon>
        <taxon>Ecdysozoa</taxon>
        <taxon>Arthropoda</taxon>
        <taxon>Hexapoda</taxon>
        <taxon>Insecta</taxon>
        <taxon>Pterygota</taxon>
        <taxon>Neoptera</taxon>
        <taxon>Endopterygota</taxon>
        <taxon>Diptera</taxon>
        <taxon>Brachycera</taxon>
        <taxon>Muscomorpha</taxon>
        <taxon>Ephydroidea</taxon>
        <taxon>Drosophilidae</taxon>
        <taxon>Drosophila</taxon>
        <taxon>Sophophora</taxon>
    </lineage>
</organism>
<evidence type="ECO:0000313" key="2">
    <source>
        <dbReference type="EMBL" id="AHN57164.1"/>
    </source>
</evidence>
<protein>
    <submittedName>
        <fullName evidence="2">Labial associated factor, isoform B</fullName>
    </submittedName>
</protein>
<reference evidence="2 4" key="2">
    <citation type="journal article" date="2002" name="Genome Biol.">
        <title>Finishing a whole-genome shotgun: release 3 of the Drosophila melanogaster euchromatic genome sequence.</title>
        <authorList>
            <person name="Celniker S.E."/>
            <person name="Wheeler D.A."/>
            <person name="Kronmiller B."/>
            <person name="Carlson J.W."/>
            <person name="Halpern A."/>
            <person name="Patel S."/>
            <person name="Adams M."/>
            <person name="Champe M."/>
            <person name="Dugan S.P."/>
            <person name="Frise E."/>
            <person name="Hodgson A."/>
            <person name="George R.A."/>
            <person name="Hoskins R.A."/>
            <person name="Laverty T."/>
            <person name="Muzny D.M."/>
            <person name="Nelson C.R."/>
            <person name="Pacleb J.M."/>
            <person name="Park S."/>
            <person name="Pfeiffer B.D."/>
            <person name="Richards S."/>
            <person name="Sodergren E.J."/>
            <person name="Svirskas R."/>
            <person name="Tabor P.E."/>
            <person name="Wan K."/>
            <person name="Stapleton M."/>
            <person name="Sutton G.G."/>
            <person name="Venter C."/>
            <person name="Weinstock G."/>
            <person name="Scherer S.E."/>
            <person name="Myers E.W."/>
            <person name="Gibbs R.A."/>
            <person name="Rubin G.M."/>
        </authorList>
    </citation>
    <scope>NUCLEOTIDE SEQUENCE [LARGE SCALE GENOMIC DNA]</scope>
    <source>
        <strain evidence="4">Berkeley</strain>
    </source>
</reference>
<dbReference type="STRING" id="7227.FBpp0311429"/>
<sequence>MSRHGQHYISARSVSAKDLDDSESGGDKSKSKERVRNLVLKKVCRGRNVQDSPGYRGKAMLNCSNRTRKYSKHSKDNLHSGNEDGGMPKDTEYISSDHDDSPSWSQQSLLSSDRSKSYSQICSEILEESKERQEKAECAFRVYNINRSKLRRSHQQSLSRGPGSGSYGSSMASEYSSKSEAGYQDYDSPSTDPSREHVQMANVANIDKWTRPKQFKVESYKMEIKERPNYRKTQEVSHSYSCPLESRISKGSLVTRHRARSCVCAQESSACSLCTAHSRSGKHHSEGCDAEVIDGPDYPVDCRSDIPTTATSQSRSQRDYLSSCCTRHRHHPHYHRQRSVPKTYQDRGNSPINIKTRRKTRDYQEPHFAFRTEKVEAAVQLSRSSASIGVQYPSQDENADWTDWTPDTTQGDRQFKGHDGDCLRSTEKKRSISNEQSPITLRNTNAKDVDIPDCFGSFAMNKHLSVITEDASQHHKDPDEDMIDSQLSNSVLLETYDEGEKYAYSYQYSYKPEICNNNQFVSDESDLKVSSKEGYQMDQEVRDYVMDKQELVHEGGSDASLSEVAKSKSFLSLKIYDADEALMEIPEDFEGPAIVLDDDADFLDITLTDDEEKIRAKLMAAALTTRKTTSSISPNISLRTRSPIEPSSLSYKPNVIFTRRSEVIKDNYTPRPDDRVALLAEKFLQSFSESAPNDYGWKPSKQEVTSAVSISHLFNENGVTRRGGDTPLCGDRQLLSVEFNRKLQRQLKVIVESFQ</sequence>
<dbReference type="InParanoid" id="A0A0B4LGL3"/>
<accession>A0A0B4LGL3</accession>
<dbReference type="RefSeq" id="NP_001287165.1">
    <property type="nucleotide sequence ID" value="NM_001300236.1"/>
</dbReference>
<dbReference type="KEGG" id="dme:Dmel_CG14660"/>
<reference evidence="2 4" key="1">
    <citation type="journal article" date="2000" name="Science">
        <title>The genome sequence of Drosophila melanogaster.</title>
        <authorList>
            <person name="Adams M.D."/>
            <person name="Celniker S.E."/>
            <person name="Holt R.A."/>
            <person name="Evans C.A."/>
            <person name="Gocayne J.D."/>
            <person name="Amanatides P.G."/>
            <person name="Scherer S.E."/>
            <person name="Li P.W."/>
            <person name="Hoskins R.A."/>
            <person name="Galle R.F."/>
            <person name="George R.A."/>
            <person name="Lewis S.E."/>
            <person name="Richards S."/>
            <person name="Ashburner M."/>
            <person name="Henderson S.N."/>
            <person name="Sutton G.G."/>
            <person name="Wortman J.R."/>
            <person name="Yandell M.D."/>
            <person name="Zhang Q."/>
            <person name="Chen L.X."/>
            <person name="Brandon R.C."/>
            <person name="Rogers Y.H."/>
            <person name="Blazej R.G."/>
            <person name="Champe M."/>
            <person name="Pfeiffer B.D."/>
            <person name="Wan K.H."/>
            <person name="Doyle C."/>
            <person name="Baxter E.G."/>
            <person name="Helt G."/>
            <person name="Nelson C.R."/>
            <person name="Gabor G.L."/>
            <person name="Abril J.F."/>
            <person name="Agbayani A."/>
            <person name="An H.J."/>
            <person name="Andrews-Pfannkoch C."/>
            <person name="Baldwin D."/>
            <person name="Ballew R.M."/>
            <person name="Basu A."/>
            <person name="Baxendale J."/>
            <person name="Bayraktaroglu L."/>
            <person name="Beasley E.M."/>
            <person name="Beeson K.Y."/>
            <person name="Benos P.V."/>
            <person name="Berman B.P."/>
            <person name="Bhandari D."/>
            <person name="Bolshakov S."/>
            <person name="Borkova D."/>
            <person name="Botchan M.R."/>
            <person name="Bouck J."/>
            <person name="Brokstein P."/>
            <person name="Brottier P."/>
            <person name="Burtis K.C."/>
            <person name="Busam D.A."/>
            <person name="Butler H."/>
            <person name="Cadieu E."/>
            <person name="Center A."/>
            <person name="Chandra I."/>
            <person name="Cherry J.M."/>
            <person name="Cawley S."/>
            <person name="Dahlke C."/>
            <person name="Davenport L.B."/>
            <person name="Davies P."/>
            <person name="de Pablos B."/>
            <person name="Delcher A."/>
            <person name="Deng Z."/>
            <person name="Mays A.D."/>
            <person name="Dew I."/>
            <person name="Dietz S.M."/>
            <person name="Dodson K."/>
            <person name="Doup L.E."/>
            <person name="Downes M."/>
            <person name="Dugan-Rocha S."/>
            <person name="Dunkov B.C."/>
            <person name="Dunn P."/>
            <person name="Durbin K.J."/>
            <person name="Evangelista C.C."/>
            <person name="Ferraz C."/>
            <person name="Ferriera S."/>
            <person name="Fleischmann W."/>
            <person name="Fosler C."/>
            <person name="Gabrielian A.E."/>
            <person name="Garg N.S."/>
            <person name="Gelbart W.M."/>
            <person name="Glasser K."/>
            <person name="Glodek A."/>
            <person name="Gong F."/>
            <person name="Gorrell J.H."/>
            <person name="Gu Z."/>
            <person name="Guan P."/>
            <person name="Harris M."/>
            <person name="Harris N.L."/>
            <person name="Harvey D."/>
            <person name="Heiman T.J."/>
            <person name="Hernandez J.R."/>
            <person name="Houck J."/>
            <person name="Hostin D."/>
            <person name="Houston K.A."/>
            <person name="Howland T.J."/>
            <person name="Wei M.H."/>
            <person name="Ibegwam C."/>
            <person name="Jalali M."/>
            <person name="Kalush F."/>
            <person name="Karpen G.H."/>
            <person name="Ke Z."/>
            <person name="Kennison J.A."/>
            <person name="Ketchum K.A."/>
            <person name="Kimmel B.E."/>
            <person name="Kodira C.D."/>
            <person name="Kraft C."/>
            <person name="Kravitz S."/>
            <person name="Kulp D."/>
            <person name="Lai Z."/>
            <person name="Lasko P."/>
            <person name="Lei Y."/>
            <person name="Levitsky A.A."/>
            <person name="Li J."/>
            <person name="Li Z."/>
            <person name="Liang Y."/>
            <person name="Lin X."/>
            <person name="Liu X."/>
            <person name="Mattei B."/>
            <person name="McIntosh T.C."/>
            <person name="McLeod M.P."/>
            <person name="McPherson D."/>
            <person name="Merkulov G."/>
            <person name="Milshina N.V."/>
            <person name="Mobarry C."/>
            <person name="Morris J."/>
            <person name="Moshrefi A."/>
            <person name="Mount S.M."/>
            <person name="Moy M."/>
            <person name="Murphy B."/>
            <person name="Murphy L."/>
            <person name="Muzny D.M."/>
            <person name="Nelson D.L."/>
            <person name="Nelson D.R."/>
            <person name="Nelson K.A."/>
            <person name="Nixon K."/>
            <person name="Nusskern D.R."/>
            <person name="Pacleb J.M."/>
            <person name="Palazzolo M."/>
            <person name="Pittman G.S."/>
            <person name="Pan S."/>
            <person name="Pollard J."/>
            <person name="Puri V."/>
            <person name="Reese M.G."/>
            <person name="Reinert K."/>
            <person name="Remington K."/>
            <person name="Saunders R.D."/>
            <person name="Scheeler F."/>
            <person name="Shen H."/>
            <person name="Shue B.C."/>
            <person name="Siden-Kiamos I."/>
            <person name="Simpson M."/>
            <person name="Skupski M.P."/>
            <person name="Smith T."/>
            <person name="Spier E."/>
            <person name="Spradling A.C."/>
            <person name="Stapleton M."/>
            <person name="Strong R."/>
            <person name="Sun E."/>
            <person name="Svirskas R."/>
            <person name="Tector C."/>
            <person name="Turner R."/>
            <person name="Venter E."/>
            <person name="Wang A.H."/>
            <person name="Wang X."/>
            <person name="Wang Z.Y."/>
            <person name="Wassarman D.A."/>
            <person name="Weinstock G.M."/>
            <person name="Weissenbach J."/>
            <person name="Williams S.M."/>
            <person name="WoodageT"/>
            <person name="Worley K.C."/>
            <person name="Wu D."/>
            <person name="Yang S."/>
            <person name="Yao Q.A."/>
            <person name="Ye J."/>
            <person name="Yeh R.F."/>
            <person name="Zaveri J.S."/>
            <person name="Zhan M."/>
            <person name="Zhang G."/>
            <person name="Zhao Q."/>
            <person name="Zheng L."/>
            <person name="Zheng X.H."/>
            <person name="Zhong F.N."/>
            <person name="Zhong W."/>
            <person name="Zhou X."/>
            <person name="Zhu S."/>
            <person name="Zhu X."/>
            <person name="Smith H.O."/>
            <person name="Gibbs R.A."/>
            <person name="Myers E.W."/>
            <person name="Rubin G.M."/>
            <person name="Venter J.C."/>
        </authorList>
    </citation>
    <scope>NUCLEOTIDE SEQUENCE [LARGE SCALE GENOMIC DNA]</scope>
    <source>
        <strain evidence="4">Berkeley</strain>
    </source>
</reference>
<dbReference type="CTD" id="40606"/>
<dbReference type="OMA" id="YHINRSK"/>
<feature type="compositionally biased region" description="Basic and acidic residues" evidence="1">
    <location>
        <begin position="413"/>
        <end position="432"/>
    </location>
</feature>